<dbReference type="PATRIC" id="fig|45074.5.peg.784"/>
<reference evidence="1 2" key="1">
    <citation type="submission" date="2015-11" db="EMBL/GenBank/DDBJ databases">
        <title>Genomic analysis of 38 Legionella species identifies large and diverse effector repertoires.</title>
        <authorList>
            <person name="Burstein D."/>
            <person name="Amaro F."/>
            <person name="Zusman T."/>
            <person name="Lifshitz Z."/>
            <person name="Cohen O."/>
            <person name="Gilbert J.A."/>
            <person name="Pupko T."/>
            <person name="Shuman H.A."/>
            <person name="Segal G."/>
        </authorList>
    </citation>
    <scope>NUCLEOTIDE SEQUENCE [LARGE SCALE GENOMIC DNA]</scope>
    <source>
        <strain evidence="1 2">SC-63-C7</strain>
    </source>
</reference>
<evidence type="ECO:0000313" key="2">
    <source>
        <dbReference type="Proteomes" id="UP000054703"/>
    </source>
</evidence>
<gene>
    <name evidence="1" type="ORF">Lsan_0748</name>
</gene>
<dbReference type="STRING" id="45074.Lsan_0748"/>
<name>A0A0W0Z961_9GAMM</name>
<sequence>MPSLKPNGIVPFHVDFKKNGIDVSSREQAIIILDEVAKLHAHGSKSVGITYSANQEQTDKILDTYRKGGWQTGIIGSNQASVIFEIERLLTKAKYQHLQGVYRTIPITTMKYCNGQAMTADEPSVQKSLEHASQFMANGGMLLGWINQCTPQGHLAIGGGVAANVQTLGQKQMINHWVQSHLSQ</sequence>
<protein>
    <submittedName>
        <fullName evidence="1">Uncharacterized protein</fullName>
    </submittedName>
</protein>
<evidence type="ECO:0000313" key="1">
    <source>
        <dbReference type="EMBL" id="KTD65594.1"/>
    </source>
</evidence>
<comment type="caution">
    <text evidence="1">The sequence shown here is derived from an EMBL/GenBank/DDBJ whole genome shotgun (WGS) entry which is preliminary data.</text>
</comment>
<organism evidence="1 2">
    <name type="scientific">Legionella santicrucis</name>
    <dbReference type="NCBI Taxonomy" id="45074"/>
    <lineage>
        <taxon>Bacteria</taxon>
        <taxon>Pseudomonadati</taxon>
        <taxon>Pseudomonadota</taxon>
        <taxon>Gammaproteobacteria</taxon>
        <taxon>Legionellales</taxon>
        <taxon>Legionellaceae</taxon>
        <taxon>Legionella</taxon>
    </lineage>
</organism>
<accession>A0A0W0Z961</accession>
<keyword evidence="2" id="KW-1185">Reference proteome</keyword>
<proteinExistence type="predicted"/>
<dbReference type="OrthoDB" id="5653112at2"/>
<dbReference type="AlphaFoldDB" id="A0A0W0Z961"/>
<dbReference type="RefSeq" id="WP_058513204.1">
    <property type="nucleotide sequence ID" value="NZ_CAAAIH010000021.1"/>
</dbReference>
<dbReference type="EMBL" id="LNYU01000015">
    <property type="protein sequence ID" value="KTD65594.1"/>
    <property type="molecule type" value="Genomic_DNA"/>
</dbReference>
<dbReference type="Proteomes" id="UP000054703">
    <property type="component" value="Unassembled WGS sequence"/>
</dbReference>